<keyword evidence="3" id="KW-1185">Reference proteome</keyword>
<dbReference type="GO" id="GO:0003677">
    <property type="term" value="F:DNA binding"/>
    <property type="evidence" value="ECO:0007669"/>
    <property type="project" value="InterPro"/>
</dbReference>
<dbReference type="Proteomes" id="UP000194933">
    <property type="component" value="Unassembled WGS sequence"/>
</dbReference>
<dbReference type="Gene3D" id="1.25.40.10">
    <property type="entry name" value="Tetratricopeptide repeat domain"/>
    <property type="match status" value="1"/>
</dbReference>
<dbReference type="PROSITE" id="PS50943">
    <property type="entry name" value="HTH_CROC1"/>
    <property type="match status" value="1"/>
</dbReference>
<dbReference type="Pfam" id="PF21259">
    <property type="entry name" value="Rgg_C"/>
    <property type="match status" value="1"/>
</dbReference>
<dbReference type="AlphaFoldDB" id="A0A242K169"/>
<dbReference type="SMART" id="SM00530">
    <property type="entry name" value="HTH_XRE"/>
    <property type="match status" value="1"/>
</dbReference>
<dbReference type="CDD" id="cd00093">
    <property type="entry name" value="HTH_XRE"/>
    <property type="match status" value="1"/>
</dbReference>
<comment type="caution">
    <text evidence="2">The sequence shown here is derived from an EMBL/GenBank/DDBJ whole genome shotgun (WGS) entry which is preliminary data.</text>
</comment>
<organism evidence="2 3">
    <name type="scientific">Candidatus Enterococcus wittei</name>
    <dbReference type="NCBI Taxonomy" id="1987383"/>
    <lineage>
        <taxon>Bacteria</taxon>
        <taxon>Bacillati</taxon>
        <taxon>Bacillota</taxon>
        <taxon>Bacilli</taxon>
        <taxon>Lactobacillales</taxon>
        <taxon>Enterococcaceae</taxon>
        <taxon>Enterococcus</taxon>
    </lineage>
</organism>
<dbReference type="InterPro" id="IPR011990">
    <property type="entry name" value="TPR-like_helical_dom_sf"/>
</dbReference>
<feature type="domain" description="HTH cro/C1-type" evidence="1">
    <location>
        <begin position="53"/>
        <end position="106"/>
    </location>
</feature>
<dbReference type="SUPFAM" id="SSF47413">
    <property type="entry name" value="lambda repressor-like DNA-binding domains"/>
    <property type="match status" value="1"/>
</dbReference>
<proteinExistence type="predicted"/>
<dbReference type="InterPro" id="IPR053163">
    <property type="entry name" value="HTH-type_regulator_Rgg"/>
</dbReference>
<sequence length="346" mass="40207">MLLQQISIKIRTFYIKQHSYENITSDLVNMLICIYKKIALQEVLSMTEHAALIRKLRKDRGLTQEQLTDGISQRGTLAAFETRGTKIGFELLVSYLDRMNISLEEYQFLLNSNSLSNKQKLTNYLITSKTITPAQEQELLNEYEKTGNIYYRLIYAQRKLIASYLYSASFTASMTEEINVIKKYLEKIDTWGHFELTIFSNCLFIFEDEYIIHSFQNSITKMKAYIDTTYYSEILSNFILNGLRLSFDRESIILRKLFLATLKKLSTAHKQSLDLAYYKVFTALDRLADGQKVACKDIEEGMAFFGWLEMTNTRDYLNELKEKLMVSLSEQVDARSKTKGSKILVS</sequence>
<reference evidence="2 3" key="1">
    <citation type="submission" date="2017-05" db="EMBL/GenBank/DDBJ databases">
        <title>The Genome Sequence of Enterococcus sp. 10A9_DIV0425.</title>
        <authorList>
            <consortium name="The Broad Institute Genomics Platform"/>
            <consortium name="The Broad Institute Genomic Center for Infectious Diseases"/>
            <person name="Earl A."/>
            <person name="Manson A."/>
            <person name="Schwartman J."/>
            <person name="Gilmore M."/>
            <person name="Abouelleil A."/>
            <person name="Cao P."/>
            <person name="Chapman S."/>
            <person name="Cusick C."/>
            <person name="Shea T."/>
            <person name="Young S."/>
            <person name="Neafsey D."/>
            <person name="Nusbaum C."/>
            <person name="Birren B."/>
        </authorList>
    </citation>
    <scope>NUCLEOTIDE SEQUENCE [LARGE SCALE GENOMIC DNA]</scope>
    <source>
        <strain evidence="2 3">10A9_DIV0425</strain>
    </source>
</reference>
<protein>
    <recommendedName>
        <fullName evidence="1">HTH cro/C1-type domain-containing protein</fullName>
    </recommendedName>
</protein>
<name>A0A242K169_9ENTE</name>
<dbReference type="InterPro" id="IPR001387">
    <property type="entry name" value="Cro/C1-type_HTH"/>
</dbReference>
<dbReference type="STRING" id="1987383.A5844_001542"/>
<dbReference type="PANTHER" id="PTHR37038">
    <property type="entry name" value="TRANSCRIPTIONAL REGULATOR-RELATED"/>
    <property type="match status" value="1"/>
</dbReference>
<evidence type="ECO:0000313" key="3">
    <source>
        <dbReference type="Proteomes" id="UP000194933"/>
    </source>
</evidence>
<gene>
    <name evidence="2" type="ORF">A5844_001542</name>
</gene>
<dbReference type="InterPro" id="IPR010982">
    <property type="entry name" value="Lambda_DNA-bd_dom_sf"/>
</dbReference>
<evidence type="ECO:0000259" key="1">
    <source>
        <dbReference type="PROSITE" id="PS50943"/>
    </source>
</evidence>
<dbReference type="InterPro" id="IPR010057">
    <property type="entry name" value="Transcription_activator_Rgg_C"/>
</dbReference>
<dbReference type="PANTHER" id="PTHR37038:SF12">
    <property type="entry name" value="TRANSCRIPTIONAL REGULATOR"/>
    <property type="match status" value="1"/>
</dbReference>
<dbReference type="EMBL" id="NGMO01000002">
    <property type="protein sequence ID" value="OTP11407.1"/>
    <property type="molecule type" value="Genomic_DNA"/>
</dbReference>
<dbReference type="NCBIfam" id="TIGR01716">
    <property type="entry name" value="RGG_Cterm"/>
    <property type="match status" value="1"/>
</dbReference>
<evidence type="ECO:0000313" key="2">
    <source>
        <dbReference type="EMBL" id="OTP11407.1"/>
    </source>
</evidence>
<accession>A0A242K169</accession>